<feature type="transmembrane region" description="Helical" evidence="2">
    <location>
        <begin position="105"/>
        <end position="124"/>
    </location>
</feature>
<dbReference type="RefSeq" id="WP_371634808.1">
    <property type="nucleotide sequence ID" value="NZ_CP108062.1"/>
</dbReference>
<dbReference type="Proteomes" id="UP001622594">
    <property type="component" value="Chromosome"/>
</dbReference>
<proteinExistence type="predicted"/>
<feature type="transmembrane region" description="Helical" evidence="2">
    <location>
        <begin position="136"/>
        <end position="155"/>
    </location>
</feature>
<accession>A0ABZ1L161</accession>
<keyword evidence="2" id="KW-1133">Transmembrane helix</keyword>
<feature type="transmembrane region" description="Helical" evidence="2">
    <location>
        <begin position="21"/>
        <end position="42"/>
    </location>
</feature>
<organism evidence="3 4">
    <name type="scientific">Streptomyces zaomyceticus</name>
    <dbReference type="NCBI Taxonomy" id="68286"/>
    <lineage>
        <taxon>Bacteria</taxon>
        <taxon>Bacillati</taxon>
        <taxon>Actinomycetota</taxon>
        <taxon>Actinomycetes</taxon>
        <taxon>Kitasatosporales</taxon>
        <taxon>Streptomycetaceae</taxon>
        <taxon>Streptomyces</taxon>
    </lineage>
</organism>
<evidence type="ECO:0000313" key="4">
    <source>
        <dbReference type="Proteomes" id="UP001622594"/>
    </source>
</evidence>
<feature type="transmembrane region" description="Helical" evidence="2">
    <location>
        <begin position="62"/>
        <end position="85"/>
    </location>
</feature>
<gene>
    <name evidence="3" type="ORF">OG814_02805</name>
</gene>
<dbReference type="EMBL" id="CP108188">
    <property type="protein sequence ID" value="WTR68264.1"/>
    <property type="molecule type" value="Genomic_DNA"/>
</dbReference>
<dbReference type="Pfam" id="PF10011">
    <property type="entry name" value="DUF2254"/>
    <property type="match status" value="1"/>
</dbReference>
<name>A0ABZ1L161_9ACTN</name>
<reference evidence="3 4" key="1">
    <citation type="submission" date="2022-10" db="EMBL/GenBank/DDBJ databases">
        <title>The complete genomes of actinobacterial strains from the NBC collection.</title>
        <authorList>
            <person name="Joergensen T.S."/>
            <person name="Alvarez Arevalo M."/>
            <person name="Sterndorff E.B."/>
            <person name="Faurdal D."/>
            <person name="Vuksanovic O."/>
            <person name="Mourched A.-S."/>
            <person name="Charusanti P."/>
            <person name="Shaw S."/>
            <person name="Blin K."/>
            <person name="Weber T."/>
        </authorList>
    </citation>
    <scope>NUCLEOTIDE SEQUENCE [LARGE SCALE GENOMIC DNA]</scope>
    <source>
        <strain evidence="3 4">NBC_00123</strain>
    </source>
</reference>
<feature type="region of interest" description="Disordered" evidence="1">
    <location>
        <begin position="411"/>
        <end position="450"/>
    </location>
</feature>
<evidence type="ECO:0000256" key="2">
    <source>
        <dbReference type="SAM" id="Phobius"/>
    </source>
</evidence>
<sequence length="450" mass="48290">MGVMTSWADRFRLRQYVKASLWIVPMFGLVLGALLAEVALAVDSADWPPSGWHYSATTASGVLTAIVGAMVALLGFVVTIGVLVVQQATGTLSPRYMRLWYRDRLQKAVLATFTGTFAFAFSLLRSIESASVPDLGVTLAGAAVAVSLVLLLIYLNRFTHSLRPVAIAELVSRMGETVFTDGAAAIRGAAPRGDGTVPSDGAVLRIRTVRGGAIQAFNVPGLIAEAARHDCVFVVTRLIGDFVPPGTVLVEVRGGTSRPDPERVNSFVALGAERTIEQDPAFALRILVDVAIRALSPAVNDPTTAVQVLNYIEWFLHTVGSTRLPGRYVLADREGDARLVLPGRDWDNYLELAVCEIRDYGGSSVQICRRLRAMLEGLLDALPPSQHSAVRTQSLLLQEAVEREFTDPARRAVAEQADHQGIGGRYPSATGIRTSHGPNPPLTPPEGHAG</sequence>
<evidence type="ECO:0000256" key="1">
    <source>
        <dbReference type="SAM" id="MobiDB-lite"/>
    </source>
</evidence>
<evidence type="ECO:0000313" key="3">
    <source>
        <dbReference type="EMBL" id="WTR68264.1"/>
    </source>
</evidence>
<keyword evidence="2" id="KW-0472">Membrane</keyword>
<protein>
    <submittedName>
        <fullName evidence="3">DUF2254 domain-containing protein</fullName>
    </submittedName>
</protein>
<keyword evidence="2" id="KW-0812">Transmembrane</keyword>
<dbReference type="InterPro" id="IPR018723">
    <property type="entry name" value="DUF2254_membrane"/>
</dbReference>
<keyword evidence="4" id="KW-1185">Reference proteome</keyword>